<dbReference type="InterPro" id="IPR043128">
    <property type="entry name" value="Rev_trsase/Diguanyl_cyclase"/>
</dbReference>
<dbReference type="PROSITE" id="PS50887">
    <property type="entry name" value="GGDEF"/>
    <property type="match status" value="1"/>
</dbReference>
<dbReference type="Pfam" id="PF00497">
    <property type="entry name" value="SBP_bac_3"/>
    <property type="match status" value="2"/>
</dbReference>
<dbReference type="AlphaFoldDB" id="A0A9E8HH79"/>
<gene>
    <name evidence="6" type="ORF">NNL22_09645</name>
</gene>
<dbReference type="FunFam" id="3.30.70.270:FF:000001">
    <property type="entry name" value="Diguanylate cyclase domain protein"/>
    <property type="match status" value="1"/>
</dbReference>
<evidence type="ECO:0000313" key="6">
    <source>
        <dbReference type="EMBL" id="UZW73317.1"/>
    </source>
</evidence>
<dbReference type="SMART" id="SM00062">
    <property type="entry name" value="PBPb"/>
    <property type="match status" value="2"/>
</dbReference>
<dbReference type="PANTHER" id="PTHR45138:SF9">
    <property type="entry name" value="DIGUANYLATE CYCLASE DGCM-RELATED"/>
    <property type="match status" value="1"/>
</dbReference>
<evidence type="ECO:0000256" key="1">
    <source>
        <dbReference type="ARBA" id="ARBA00001946"/>
    </source>
</evidence>
<dbReference type="Proteomes" id="UP001164472">
    <property type="component" value="Chromosome"/>
</dbReference>
<dbReference type="InterPro" id="IPR000160">
    <property type="entry name" value="GGDEF_dom"/>
</dbReference>
<reference evidence="6" key="1">
    <citation type="submission" date="2022-07" db="EMBL/GenBank/DDBJ databases">
        <title>Alkalimarinus sp. nov., isolated from gut of a Alitta virens.</title>
        <authorList>
            <person name="Yang A.I."/>
            <person name="Shin N.-R."/>
        </authorList>
    </citation>
    <scope>NUCLEOTIDE SEQUENCE</scope>
    <source>
        <strain evidence="6">FA028</strain>
    </source>
</reference>
<evidence type="ECO:0000256" key="4">
    <source>
        <dbReference type="SAM" id="SignalP"/>
    </source>
</evidence>
<dbReference type="EMBL" id="CP101527">
    <property type="protein sequence ID" value="UZW73317.1"/>
    <property type="molecule type" value="Genomic_DNA"/>
</dbReference>
<evidence type="ECO:0000256" key="3">
    <source>
        <dbReference type="ARBA" id="ARBA00034247"/>
    </source>
</evidence>
<dbReference type="RefSeq" id="WP_251809459.1">
    <property type="nucleotide sequence ID" value="NZ_CP101527.1"/>
</dbReference>
<dbReference type="PANTHER" id="PTHR45138">
    <property type="entry name" value="REGULATORY COMPONENTS OF SENSORY TRANSDUCTION SYSTEM"/>
    <property type="match status" value="1"/>
</dbReference>
<dbReference type="Gene3D" id="3.30.70.270">
    <property type="match status" value="1"/>
</dbReference>
<dbReference type="CDD" id="cd01007">
    <property type="entry name" value="PBP2_BvgS_HisK_like"/>
    <property type="match status" value="1"/>
</dbReference>
<feature type="signal peptide" evidence="4">
    <location>
        <begin position="1"/>
        <end position="20"/>
    </location>
</feature>
<dbReference type="InterPro" id="IPR029787">
    <property type="entry name" value="Nucleotide_cyclase"/>
</dbReference>
<dbReference type="SMART" id="SM00267">
    <property type="entry name" value="GGDEF"/>
    <property type="match status" value="1"/>
</dbReference>
<dbReference type="SUPFAM" id="SSF53850">
    <property type="entry name" value="Periplasmic binding protein-like II"/>
    <property type="match status" value="2"/>
</dbReference>
<proteinExistence type="predicted"/>
<dbReference type="EC" id="2.7.7.65" evidence="2"/>
<feature type="chain" id="PRO_5038812669" description="diguanylate cyclase" evidence="4">
    <location>
        <begin position="21"/>
        <end position="721"/>
    </location>
</feature>
<organism evidence="6 7">
    <name type="scientific">Alkalimarinus sediminis</name>
    <dbReference type="NCBI Taxonomy" id="1632866"/>
    <lineage>
        <taxon>Bacteria</taxon>
        <taxon>Pseudomonadati</taxon>
        <taxon>Pseudomonadota</taxon>
        <taxon>Gammaproteobacteria</taxon>
        <taxon>Alteromonadales</taxon>
        <taxon>Alteromonadaceae</taxon>
        <taxon>Alkalimarinus</taxon>
    </lineage>
</organism>
<comment type="catalytic activity">
    <reaction evidence="3">
        <text>2 GTP = 3',3'-c-di-GMP + 2 diphosphate</text>
        <dbReference type="Rhea" id="RHEA:24898"/>
        <dbReference type="ChEBI" id="CHEBI:33019"/>
        <dbReference type="ChEBI" id="CHEBI:37565"/>
        <dbReference type="ChEBI" id="CHEBI:58805"/>
        <dbReference type="EC" id="2.7.7.65"/>
    </reaction>
</comment>
<sequence length="721" mass="81351">MRSLLLVALICEAALLTAHAASEQSHDISPLLTLTPEESEFLNTHPVLRIHAEANWPPFNFIEYGQPKGFVNDYIRMLQEVSGLKFQFVTGYSWDEYVQMLNKHEIDIISNMTITPERKKTILFTEKSVVEVAVGLLSPIGGEATKDLESIRENNLVLGVVKGFYHEELIKRHYPEIRLLLANDIPDLISLVVAGKADVAISAYAAFSYYLERDQNSDLNNHIILKHSLFYPSPEHIGINQHDKPLKSIMDKAMSLISQDQLASLYERWPVAIENPPTVAGEAGQWSDREKAYFTNKKVINMCVDPNWMPLEAIVKGKHVGMAADYIDHIQQQLGVPIQLVNTTNWSESIAFAKSRQCDILSMAMDTPERREYLSFTDPYLTIPLVLAARQEALFIADVSSATGKRLGVVKDYAFVELLKSSYPQLTFVEVGSVNEGLNLVEQGELFGFIDAISIIGYEIQQYHPELKIVGKFDESWHLGIGVRNDAPVLLNAINKAIRGIPKQTLQDITNKWISVRYEKAANFSDFSKYLPFAILILGIVVYRQIILKKYNKKLEVLSYTDTLTRCANRQKIDEVLLYHLNDFLRHQIPFSVVLCDLDNFKLVNDRYGHLAGDNVLKRFAKLMKANIRANDLIGRWGGEEFLIVCPNTDSEGAKQIALHLKDALSSYEFRDVGHVTASFGVAEYNNEQISIETLLSYADAALYESKNAGRNKVSVYQPSA</sequence>
<dbReference type="CDD" id="cd13708">
    <property type="entry name" value="PBP2_BvgS_like_1"/>
    <property type="match status" value="1"/>
</dbReference>
<dbReference type="Pfam" id="PF00990">
    <property type="entry name" value="GGDEF"/>
    <property type="match status" value="1"/>
</dbReference>
<dbReference type="GO" id="GO:0052621">
    <property type="term" value="F:diguanylate cyclase activity"/>
    <property type="evidence" value="ECO:0007669"/>
    <property type="project" value="UniProtKB-EC"/>
</dbReference>
<accession>A0A9E8HH79</accession>
<evidence type="ECO:0000256" key="2">
    <source>
        <dbReference type="ARBA" id="ARBA00012528"/>
    </source>
</evidence>
<dbReference type="NCBIfam" id="TIGR00254">
    <property type="entry name" value="GGDEF"/>
    <property type="match status" value="1"/>
</dbReference>
<dbReference type="CDD" id="cd01949">
    <property type="entry name" value="GGDEF"/>
    <property type="match status" value="1"/>
</dbReference>
<name>A0A9E8HH79_9ALTE</name>
<feature type="domain" description="GGDEF" evidence="5">
    <location>
        <begin position="589"/>
        <end position="719"/>
    </location>
</feature>
<comment type="cofactor">
    <cofactor evidence="1">
        <name>Mg(2+)</name>
        <dbReference type="ChEBI" id="CHEBI:18420"/>
    </cofactor>
</comment>
<keyword evidence="4" id="KW-0732">Signal</keyword>
<dbReference type="Gene3D" id="3.40.190.10">
    <property type="entry name" value="Periplasmic binding protein-like II"/>
    <property type="match status" value="4"/>
</dbReference>
<dbReference type="KEGG" id="asem:NNL22_09645"/>
<dbReference type="InterPro" id="IPR001638">
    <property type="entry name" value="Solute-binding_3/MltF_N"/>
</dbReference>
<dbReference type="InterPro" id="IPR050469">
    <property type="entry name" value="Diguanylate_Cyclase"/>
</dbReference>
<dbReference type="SUPFAM" id="SSF55073">
    <property type="entry name" value="Nucleotide cyclase"/>
    <property type="match status" value="1"/>
</dbReference>
<keyword evidence="7" id="KW-1185">Reference proteome</keyword>
<evidence type="ECO:0000259" key="5">
    <source>
        <dbReference type="PROSITE" id="PS50887"/>
    </source>
</evidence>
<evidence type="ECO:0000313" key="7">
    <source>
        <dbReference type="Proteomes" id="UP001164472"/>
    </source>
</evidence>
<protein>
    <recommendedName>
        <fullName evidence="2">diguanylate cyclase</fullName>
        <ecNumber evidence="2">2.7.7.65</ecNumber>
    </recommendedName>
</protein>